<reference evidence="6" key="1">
    <citation type="submission" date="2015-07" db="EMBL/GenBank/DDBJ databases">
        <title>MeaNS - Measles Nucleotide Surveillance Program.</title>
        <authorList>
            <person name="Tran T."/>
            <person name="Druce J."/>
        </authorList>
    </citation>
    <scope>NUCLEOTIDE SEQUENCE</scope>
    <source>
        <strain evidence="6">UCB-OBI-ISO-001</strain>
        <tissue evidence="6">Gonad</tissue>
    </source>
</reference>
<dbReference type="GO" id="GO:0020037">
    <property type="term" value="F:heme binding"/>
    <property type="evidence" value="ECO:0007669"/>
    <property type="project" value="InterPro"/>
</dbReference>
<keyword evidence="2" id="KW-0964">Secreted</keyword>
<gene>
    <name evidence="6" type="ORF">OCBIM_22008462mg</name>
</gene>
<dbReference type="Gene3D" id="1.10.640.10">
    <property type="entry name" value="Haem peroxidase domain superfamily, animal type"/>
    <property type="match status" value="1"/>
</dbReference>
<dbReference type="GO" id="GO:0004601">
    <property type="term" value="F:peroxidase activity"/>
    <property type="evidence" value="ECO:0007669"/>
    <property type="project" value="InterPro"/>
</dbReference>
<keyword evidence="4" id="KW-0349">Heme</keyword>
<feature type="binding site" description="axial binding residue" evidence="4">
    <location>
        <position position="191"/>
    </location>
    <ligand>
        <name>heme b</name>
        <dbReference type="ChEBI" id="CHEBI:60344"/>
    </ligand>
    <ligandPart>
        <name>Fe</name>
        <dbReference type="ChEBI" id="CHEBI:18248"/>
    </ligandPart>
</feature>
<keyword evidence="3" id="KW-0325">Glycoprotein</keyword>
<dbReference type="PANTHER" id="PTHR11475:SF4">
    <property type="entry name" value="CHORION PEROXIDASE"/>
    <property type="match status" value="1"/>
</dbReference>
<dbReference type="GO" id="GO:0005576">
    <property type="term" value="C:extracellular region"/>
    <property type="evidence" value="ECO:0007669"/>
    <property type="project" value="UniProtKB-SubCell"/>
</dbReference>
<dbReference type="PRINTS" id="PR00457">
    <property type="entry name" value="ANPEROXIDASE"/>
</dbReference>
<dbReference type="AlphaFoldDB" id="A0A0L8IF09"/>
<evidence type="ECO:0000256" key="4">
    <source>
        <dbReference type="PIRSR" id="PIRSR619791-2"/>
    </source>
</evidence>
<evidence type="ECO:0000313" key="6">
    <source>
        <dbReference type="EMBL" id="KOG00071.1"/>
    </source>
</evidence>
<dbReference type="SUPFAM" id="SSF48113">
    <property type="entry name" value="Heme-dependent peroxidases"/>
    <property type="match status" value="1"/>
</dbReference>
<dbReference type="STRING" id="37653.A0A0L8IF09"/>
<protein>
    <submittedName>
        <fullName evidence="6">Uncharacterized protein</fullName>
    </submittedName>
</protein>
<keyword evidence="5" id="KW-0732">Signal</keyword>
<dbReference type="InterPro" id="IPR037120">
    <property type="entry name" value="Haem_peroxidase_sf_animal"/>
</dbReference>
<dbReference type="InterPro" id="IPR019791">
    <property type="entry name" value="Haem_peroxidase_animal"/>
</dbReference>
<evidence type="ECO:0000256" key="5">
    <source>
        <dbReference type="SAM" id="SignalP"/>
    </source>
</evidence>
<dbReference type="GO" id="GO:0046872">
    <property type="term" value="F:metal ion binding"/>
    <property type="evidence" value="ECO:0007669"/>
    <property type="project" value="UniProtKB-KW"/>
</dbReference>
<evidence type="ECO:0000256" key="1">
    <source>
        <dbReference type="ARBA" id="ARBA00004613"/>
    </source>
</evidence>
<name>A0A0L8IF09_OCTBM</name>
<keyword evidence="4" id="KW-0479">Metal-binding</keyword>
<sequence length="453" mass="52873">MEVTMLYYLLLILLFLLSLTGEQVNEVTSFLDGSFIYGTHDLRELQLGKYGLLRTSECLSLPFPPISKYKNNHYYKHSTPYPCFKTGDSRDSSNVNLIVLHTIFLREHNRIAWKLHLLNPHWNNDQLFYTTRDIIGAILQHITYNEYLPVILGYKTMKSLKLTSGCKYHYNDKLNPSIINSVATAVFRFSHFMLRANILSYYDNKGAPVCHLKDNFVLFKKHPLICSKKKYYFRFSSLIKSTKPLLKTITRFPNFLRGQLNQHAQKVSAFRIDGLGDIFSKNQFDLGSVFIQKGRDHGLPGYTHYRKLCASFYDKYVPVKSFSDLVNHPLFVRKKLKTLYKCVDDIDLLVGGITETPTNGAVFGPLFQCLMGTQMFKLKFGDRFWYQNHRFTPAQLASISSVKMSRIIYDNTNVRDIQPNPFYVPHCYGYECGYNRKYFPFKPIDLTPWKEYY</sequence>
<evidence type="ECO:0000256" key="2">
    <source>
        <dbReference type="ARBA" id="ARBA00022525"/>
    </source>
</evidence>
<accession>A0A0L8IF09</accession>
<dbReference type="PANTHER" id="PTHR11475">
    <property type="entry name" value="OXIDASE/PEROXIDASE"/>
    <property type="match status" value="1"/>
</dbReference>
<dbReference type="GO" id="GO:0006979">
    <property type="term" value="P:response to oxidative stress"/>
    <property type="evidence" value="ECO:0007669"/>
    <property type="project" value="InterPro"/>
</dbReference>
<comment type="subcellular location">
    <subcellularLocation>
        <location evidence="1">Secreted</location>
    </subcellularLocation>
</comment>
<proteinExistence type="predicted"/>
<evidence type="ECO:0000256" key="3">
    <source>
        <dbReference type="ARBA" id="ARBA00023180"/>
    </source>
</evidence>
<dbReference type="OrthoDB" id="6505174at2759"/>
<dbReference type="PROSITE" id="PS50292">
    <property type="entry name" value="PEROXIDASE_3"/>
    <property type="match status" value="1"/>
</dbReference>
<feature type="signal peptide" evidence="5">
    <location>
        <begin position="1"/>
        <end position="21"/>
    </location>
</feature>
<feature type="chain" id="PRO_5005584310" evidence="5">
    <location>
        <begin position="22"/>
        <end position="453"/>
    </location>
</feature>
<organism evidence="6">
    <name type="scientific">Octopus bimaculoides</name>
    <name type="common">California two-spotted octopus</name>
    <dbReference type="NCBI Taxonomy" id="37653"/>
    <lineage>
        <taxon>Eukaryota</taxon>
        <taxon>Metazoa</taxon>
        <taxon>Spiralia</taxon>
        <taxon>Lophotrochozoa</taxon>
        <taxon>Mollusca</taxon>
        <taxon>Cephalopoda</taxon>
        <taxon>Coleoidea</taxon>
        <taxon>Octopodiformes</taxon>
        <taxon>Octopoda</taxon>
        <taxon>Incirrata</taxon>
        <taxon>Octopodidae</taxon>
        <taxon>Octopus</taxon>
    </lineage>
</organism>
<dbReference type="InterPro" id="IPR010255">
    <property type="entry name" value="Haem_peroxidase_sf"/>
</dbReference>
<dbReference type="Pfam" id="PF03098">
    <property type="entry name" value="An_peroxidase"/>
    <property type="match status" value="1"/>
</dbReference>
<dbReference type="EMBL" id="KQ415854">
    <property type="protein sequence ID" value="KOG00071.1"/>
    <property type="molecule type" value="Genomic_DNA"/>
</dbReference>
<keyword evidence="4" id="KW-0408">Iron</keyword>